<dbReference type="InterPro" id="IPR029062">
    <property type="entry name" value="Class_I_gatase-like"/>
</dbReference>
<comment type="similarity">
    <text evidence="2">Belongs to the peptidase C26 family.</text>
</comment>
<evidence type="ECO:0000313" key="11">
    <source>
        <dbReference type="EMBL" id="KAG5597546.1"/>
    </source>
</evidence>
<keyword evidence="6 9" id="KW-0378">Hydrolase</keyword>
<comment type="caution">
    <text evidence="11">The sequence shown here is derived from an EMBL/GenBank/DDBJ whole genome shotgun (WGS) entry which is preliminary data.</text>
</comment>
<evidence type="ECO:0000256" key="5">
    <source>
        <dbReference type="ARBA" id="ARBA00022729"/>
    </source>
</evidence>
<evidence type="ECO:0000256" key="7">
    <source>
        <dbReference type="ARBA" id="ARBA00051589"/>
    </source>
</evidence>
<gene>
    <name evidence="11" type="ORF">H5410_038778</name>
</gene>
<accession>A0A9J5YBL1</accession>
<evidence type="ECO:0000256" key="2">
    <source>
        <dbReference type="ARBA" id="ARBA00011083"/>
    </source>
</evidence>
<comment type="catalytic activity">
    <reaction evidence="7 9">
        <text>(6S)-5,6,7,8-tetrahydrofolyl-(gamma-L-Glu)(n) + (n-1) H2O = (6S)-5,6,7,8-tetrahydrofolate + (n-1) L-glutamate</text>
        <dbReference type="Rhea" id="RHEA:56784"/>
        <dbReference type="Rhea" id="RHEA-COMP:14738"/>
        <dbReference type="ChEBI" id="CHEBI:15377"/>
        <dbReference type="ChEBI" id="CHEBI:29985"/>
        <dbReference type="ChEBI" id="CHEBI:57453"/>
        <dbReference type="ChEBI" id="CHEBI:141005"/>
        <dbReference type="EC" id="3.4.19.9"/>
    </reaction>
</comment>
<dbReference type="Gene3D" id="3.40.50.880">
    <property type="match status" value="2"/>
</dbReference>
<dbReference type="PANTHER" id="PTHR11315">
    <property type="entry name" value="PROTEASE FAMILY C26 GAMMA-GLUTAMYL HYDROLASE"/>
    <property type="match status" value="1"/>
</dbReference>
<evidence type="ECO:0000259" key="10">
    <source>
        <dbReference type="Pfam" id="PF00117"/>
    </source>
</evidence>
<dbReference type="InterPro" id="IPR017926">
    <property type="entry name" value="GATASE"/>
</dbReference>
<dbReference type="Pfam" id="PF07722">
    <property type="entry name" value="Peptidase_C26"/>
    <property type="match status" value="1"/>
</dbReference>
<sequence>MNKLNLLNGIIFTGGWAKDGLYFDVIKGIFQKVLEKNDAGEHFPLLAICLGYELLTMIITNDNNILEEFSAVSQASTVQFVENVNIDGTVFGRFPPVLLKKMSIDCLVMQNHHFGISPERFQANKDLSSFFRVLTTSTDENNKVYVSTIQATRYPIAAFQWHPEKNVFEWGSSRIPHSEDAIQVTTHVANYFISEARKSSNKPVAREVLDSLIYNYNPTYGGKAGKGYDESAELFVPAGCPLPDHNHNYRPVIGIISQPGDGDSGRINNSTGVSYIAASYVKLVESGGARVIPLLFDDSPQLLDQKLNLVNGVIFPGGWAKKGHYFETIKAIFRKVLEKNDAGEHFPLLAINHGFELLMMIVSKDNNILEKFSVSNQATKLHFVETVNIEDTVFGRFPPTLIKKLSKECLVLQSHKYGLSPEKFQANDDLSSFFIMLTTSTDTRNKVYVSTLKAENYPITALQWHPEKSAFEWGSSAIPHSEDAVQVTQLVANYFVSEARKSSNKPEAQKVLDNLIYNYNPTYSGKTGKGYDEVYVFNSPAVNSV</sequence>
<dbReference type="EMBL" id="JACXVP010000007">
    <property type="protein sequence ID" value="KAG5597546.1"/>
    <property type="molecule type" value="Genomic_DNA"/>
</dbReference>
<feature type="active site" description="Nucleophile" evidence="9">
    <location>
        <position position="49"/>
    </location>
</feature>
<evidence type="ECO:0000256" key="8">
    <source>
        <dbReference type="PIRSR" id="PIRSR615527-1"/>
    </source>
</evidence>
<dbReference type="GO" id="GO:0034722">
    <property type="term" value="F:gamma-glutamyl-peptidase activity"/>
    <property type="evidence" value="ECO:0007669"/>
    <property type="project" value="UniProtKB-UniRule"/>
</dbReference>
<dbReference type="GO" id="GO:0005773">
    <property type="term" value="C:vacuole"/>
    <property type="evidence" value="ECO:0007669"/>
    <property type="project" value="TreeGrafter"/>
</dbReference>
<dbReference type="Proteomes" id="UP000824120">
    <property type="component" value="Chromosome 7"/>
</dbReference>
<evidence type="ECO:0000256" key="6">
    <source>
        <dbReference type="ARBA" id="ARBA00022801"/>
    </source>
</evidence>
<comment type="caution">
    <text evidence="9">Lacks conserved residue(s) required for the propagation of feature annotation.</text>
</comment>
<evidence type="ECO:0000256" key="3">
    <source>
        <dbReference type="ARBA" id="ARBA00012886"/>
    </source>
</evidence>
<dbReference type="AlphaFoldDB" id="A0A9J5YBL1"/>
<proteinExistence type="inferred from homology"/>
<dbReference type="PROSITE" id="PS51275">
    <property type="entry name" value="PEPTIDASE_C26_GGH"/>
    <property type="match status" value="2"/>
</dbReference>
<evidence type="ECO:0000256" key="4">
    <source>
        <dbReference type="ARBA" id="ARBA00022525"/>
    </source>
</evidence>
<reference evidence="11 12" key="1">
    <citation type="submission" date="2020-09" db="EMBL/GenBank/DDBJ databases">
        <title>De no assembly of potato wild relative species, Solanum commersonii.</title>
        <authorList>
            <person name="Cho K."/>
        </authorList>
    </citation>
    <scope>NUCLEOTIDE SEQUENCE [LARGE SCALE GENOMIC DNA]</scope>
    <source>
        <strain evidence="11">LZ3.2</strain>
        <tissue evidence="11">Leaf</tissue>
    </source>
</reference>
<evidence type="ECO:0000256" key="9">
    <source>
        <dbReference type="PROSITE-ProRule" id="PRU00607"/>
    </source>
</evidence>
<keyword evidence="5" id="KW-0732">Signal</keyword>
<feature type="active site" description="Proton donor" evidence="8">
    <location>
        <position position="465"/>
    </location>
</feature>
<feature type="active site" evidence="9">
    <location>
        <position position="162"/>
    </location>
</feature>
<dbReference type="InterPro" id="IPR015527">
    <property type="entry name" value="Pept_C26_g-glut_hydrolase"/>
</dbReference>
<dbReference type="OrthoDB" id="64220at2759"/>
<dbReference type="FunFam" id="3.40.50.880:FF:000024">
    <property type="entry name" value="Folate gamma-glutamyl hydrolase"/>
    <property type="match status" value="2"/>
</dbReference>
<dbReference type="PROSITE" id="PS51273">
    <property type="entry name" value="GATASE_TYPE_1"/>
    <property type="match status" value="2"/>
</dbReference>
<dbReference type="PANTHER" id="PTHR11315:SF16">
    <property type="entry name" value="FOLATE GAMMA-GLUTAMYL HYDROLASE"/>
    <property type="match status" value="1"/>
</dbReference>
<name>A0A9J5YBL1_SOLCO</name>
<keyword evidence="4" id="KW-0964">Secreted</keyword>
<evidence type="ECO:0000256" key="1">
    <source>
        <dbReference type="ARBA" id="ARBA00004239"/>
    </source>
</evidence>
<dbReference type="SUPFAM" id="SSF52317">
    <property type="entry name" value="Class I glutamine amidotransferase-like"/>
    <property type="match status" value="2"/>
</dbReference>
<dbReference type="Pfam" id="PF00117">
    <property type="entry name" value="GATase"/>
    <property type="match status" value="1"/>
</dbReference>
<evidence type="ECO:0000313" key="12">
    <source>
        <dbReference type="Proteomes" id="UP000824120"/>
    </source>
</evidence>
<dbReference type="EC" id="3.4.19.9" evidence="3 9"/>
<comment type="subcellular location">
    <subcellularLocation>
        <location evidence="1">Secreted</location>
        <location evidence="1">Extracellular space</location>
    </subcellularLocation>
</comment>
<keyword evidence="12" id="KW-1185">Reference proteome</keyword>
<dbReference type="GO" id="GO:0005576">
    <property type="term" value="C:extracellular region"/>
    <property type="evidence" value="ECO:0007669"/>
    <property type="project" value="UniProtKB-SubCell"/>
</dbReference>
<organism evidence="11 12">
    <name type="scientific">Solanum commersonii</name>
    <name type="common">Commerson's wild potato</name>
    <name type="synonym">Commerson's nightshade</name>
    <dbReference type="NCBI Taxonomy" id="4109"/>
    <lineage>
        <taxon>Eukaryota</taxon>
        <taxon>Viridiplantae</taxon>
        <taxon>Streptophyta</taxon>
        <taxon>Embryophyta</taxon>
        <taxon>Tracheophyta</taxon>
        <taxon>Spermatophyta</taxon>
        <taxon>Magnoliopsida</taxon>
        <taxon>eudicotyledons</taxon>
        <taxon>Gunneridae</taxon>
        <taxon>Pentapetalae</taxon>
        <taxon>asterids</taxon>
        <taxon>lamiids</taxon>
        <taxon>Solanales</taxon>
        <taxon>Solanaceae</taxon>
        <taxon>Solanoideae</taxon>
        <taxon>Solaneae</taxon>
        <taxon>Solanum</taxon>
    </lineage>
</organism>
<feature type="domain" description="Glutamine amidotransferase" evidence="10">
    <location>
        <begin position="9"/>
        <end position="170"/>
    </location>
</feature>
<protein>
    <recommendedName>
        <fullName evidence="3 9">folate gamma-glutamyl hydrolase</fullName>
        <ecNumber evidence="3 9">3.4.19.9</ecNumber>
    </recommendedName>
</protein>
<dbReference type="InterPro" id="IPR011697">
    <property type="entry name" value="Peptidase_C26"/>
</dbReference>
<dbReference type="GO" id="GO:0046900">
    <property type="term" value="P:tetrahydrofolylpolyglutamate metabolic process"/>
    <property type="evidence" value="ECO:0007669"/>
    <property type="project" value="TreeGrafter"/>
</dbReference>